<gene>
    <name evidence="2" type="ORF">S01H1_09947</name>
</gene>
<dbReference type="EMBL" id="BARS01005080">
    <property type="protein sequence ID" value="GAF68335.1"/>
    <property type="molecule type" value="Genomic_DNA"/>
</dbReference>
<comment type="caution">
    <text evidence="2">The sequence shown here is derived from an EMBL/GenBank/DDBJ whole genome shotgun (WGS) entry which is preliminary data.</text>
</comment>
<dbReference type="InterPro" id="IPR057223">
    <property type="entry name" value="DUF7901"/>
</dbReference>
<sequence>AFLRSGSNLLVADDITLAGTERKLDHYNFAVYAPSGTGPYYVASRLYTDSNGLPGAEIPGTFWWDILPDGFPIVVDRVAGSDVILPDKVWIVLEFGDPNAGWVIAEAAELGFTNDIFATHDGITWTTSSFGGWPYAGYHAHIWCKGQDRVKWSQAPVLWADPSTYIGWDEESHNYQPPMVIDDFLCHSGEPITAIRWWGSFRGWSQDVVPDELPEAFYVTIWTDKPAGEPCEPVPEIKWVQWPDLDDDGMDVDASYCQIIGDDFPCSESGPITDIHIWASWRLDEAPDGDANLVDFRLSIYSDNPVGPHGWSEPNQLLWWRDFQSGEFDVSLYEWGLNEGWYSPCSDVYDSFSDTQCWLYEFYIDPCGAFIQQGDTSDPATYWLVVEADPHDENAYFGVKTRDYYDGHYKDDAVWSLPGDKDWQELRYPREHQFANESIDLAFA</sequence>
<feature type="non-terminal residue" evidence="2">
    <location>
        <position position="444"/>
    </location>
</feature>
<proteinExistence type="predicted"/>
<reference evidence="2" key="1">
    <citation type="journal article" date="2014" name="Front. Microbiol.">
        <title>High frequency of phylogenetically diverse reductive dehalogenase-homologous genes in deep subseafloor sedimentary metagenomes.</title>
        <authorList>
            <person name="Kawai M."/>
            <person name="Futagami T."/>
            <person name="Toyoda A."/>
            <person name="Takaki Y."/>
            <person name="Nishi S."/>
            <person name="Hori S."/>
            <person name="Arai W."/>
            <person name="Tsubouchi T."/>
            <person name="Morono Y."/>
            <person name="Uchiyama I."/>
            <person name="Ito T."/>
            <person name="Fujiyama A."/>
            <person name="Inagaki F."/>
            <person name="Takami H."/>
        </authorList>
    </citation>
    <scope>NUCLEOTIDE SEQUENCE</scope>
    <source>
        <strain evidence="2">Expedition CK06-06</strain>
    </source>
</reference>
<organism evidence="2">
    <name type="scientific">marine sediment metagenome</name>
    <dbReference type="NCBI Taxonomy" id="412755"/>
    <lineage>
        <taxon>unclassified sequences</taxon>
        <taxon>metagenomes</taxon>
        <taxon>ecological metagenomes</taxon>
    </lineage>
</organism>
<dbReference type="AlphaFoldDB" id="X0SWZ6"/>
<dbReference type="Pfam" id="PF25470">
    <property type="entry name" value="DUF7901"/>
    <property type="match status" value="2"/>
</dbReference>
<evidence type="ECO:0000313" key="2">
    <source>
        <dbReference type="EMBL" id="GAF68335.1"/>
    </source>
</evidence>
<protein>
    <recommendedName>
        <fullName evidence="1">DUF7901 domain-containing protein</fullName>
    </recommendedName>
</protein>
<name>X0SWZ6_9ZZZZ</name>
<accession>X0SWZ6</accession>
<evidence type="ECO:0000259" key="1">
    <source>
        <dbReference type="Pfam" id="PF25470"/>
    </source>
</evidence>
<feature type="domain" description="DUF7901" evidence="1">
    <location>
        <begin position="237"/>
        <end position="443"/>
    </location>
</feature>
<feature type="non-terminal residue" evidence="2">
    <location>
        <position position="1"/>
    </location>
</feature>
<feature type="domain" description="DUF7901" evidence="1">
    <location>
        <begin position="150"/>
        <end position="230"/>
    </location>
</feature>